<accession>A0ABN9X3D1</accession>
<dbReference type="EMBL" id="CAUYUJ010019628">
    <property type="protein sequence ID" value="CAK0892567.1"/>
    <property type="molecule type" value="Genomic_DNA"/>
</dbReference>
<comment type="caution">
    <text evidence="4">The sequence shown here is derived from an EMBL/GenBank/DDBJ whole genome shotgun (WGS) entry which is preliminary data.</text>
</comment>
<keyword evidence="2" id="KW-1133">Transmembrane helix</keyword>
<dbReference type="SMART" id="SM00239">
    <property type="entry name" value="C2"/>
    <property type="match status" value="1"/>
</dbReference>
<evidence type="ECO:0000313" key="4">
    <source>
        <dbReference type="EMBL" id="CAK0892567.1"/>
    </source>
</evidence>
<dbReference type="Proteomes" id="UP001189429">
    <property type="component" value="Unassembled WGS sequence"/>
</dbReference>
<feature type="region of interest" description="Disordered" evidence="1">
    <location>
        <begin position="1"/>
        <end position="26"/>
    </location>
</feature>
<gene>
    <name evidence="4" type="ORF">PCOR1329_LOCUS72192</name>
</gene>
<sequence length="742" mass="84206">MPGATSGKSHSHVRPHMPHLPHPHMPHLLHKQGVERLQDTLLAKRSDGSNHGRKNAAFSPEALKLRGDLSNKLPFHDHRRMCITESDSAALCLGPSARLELTIVRARDLIPNETTVIDRVWHDPHPFVRVYLDDTRQCETSHVRNSRNPEWNSHCEVDVTAGRSMIRFQVYDQDVEDVEAGDVLKGDLGSLSVADKKSHSLGFVEVCVGDMPFDEEIYGWLELRFPNNLRGTNLTRYEQHCKRRDEDVHREMAESMPEGPSPGTVDPRALEQVSAKVHGHDSVVRRSARALRKLKCRVTGHESASGTFDDQFNAGELLVRMRLTRVGDDPYDDLFAHAIQPQALSFNPVIREEALPELDVQEAFDDAMDIKYAVLDDFVFSFASYAWYVLSWQSRLLSGIISLCFLTCCWREDLLYACFHAVLAALLVLNCFERQRREMTTSGLNAPLNDEGFRAVANWRSVLQMEAFLVRVVVARGGQIELERELRDFVTMGFRRGIPSATLEDVVAVLKSMDWVTFHGRDKDEIRIREGSRVRIHERRRATVDQVLPPEACTGRRQVVVHYDEADDEEQLQTETLYEDEVHVRTAIPKIPNVLLSGKVKQEIRKVGWQIDSCKRSSVLPVLRWISEVLTWQAPMSTCILMAYLLFRVVLATLHFVNPHLCVVGMTVWFMRNLGHIGLATAVIASAVFLARPLQCLFPLARMLITWPASRRRAPEVWPFLVPEAEARGNVGTLGYEAHAVL</sequence>
<dbReference type="PROSITE" id="PS50004">
    <property type="entry name" value="C2"/>
    <property type="match status" value="1"/>
</dbReference>
<name>A0ABN9X3D1_9DINO</name>
<feature type="compositionally biased region" description="Basic residues" evidence="1">
    <location>
        <begin position="9"/>
        <end position="26"/>
    </location>
</feature>
<proteinExistence type="predicted"/>
<dbReference type="SUPFAM" id="SSF49562">
    <property type="entry name" value="C2 domain (Calcium/lipid-binding domain, CaLB)"/>
    <property type="match status" value="1"/>
</dbReference>
<feature type="transmembrane region" description="Helical" evidence="2">
    <location>
        <begin position="677"/>
        <end position="705"/>
    </location>
</feature>
<evidence type="ECO:0000259" key="3">
    <source>
        <dbReference type="PROSITE" id="PS50004"/>
    </source>
</evidence>
<reference evidence="4" key="1">
    <citation type="submission" date="2023-10" db="EMBL/GenBank/DDBJ databases">
        <authorList>
            <person name="Chen Y."/>
            <person name="Shah S."/>
            <person name="Dougan E. K."/>
            <person name="Thang M."/>
            <person name="Chan C."/>
        </authorList>
    </citation>
    <scope>NUCLEOTIDE SEQUENCE [LARGE SCALE GENOMIC DNA]</scope>
</reference>
<feature type="domain" description="C2" evidence="3">
    <location>
        <begin position="77"/>
        <end position="221"/>
    </location>
</feature>
<dbReference type="InterPro" id="IPR035892">
    <property type="entry name" value="C2_domain_sf"/>
</dbReference>
<protein>
    <recommendedName>
        <fullName evidence="3">C2 domain-containing protein</fullName>
    </recommendedName>
</protein>
<keyword evidence="2" id="KW-0812">Transmembrane</keyword>
<evidence type="ECO:0000256" key="1">
    <source>
        <dbReference type="SAM" id="MobiDB-lite"/>
    </source>
</evidence>
<dbReference type="CDD" id="cd00030">
    <property type="entry name" value="C2"/>
    <property type="match status" value="1"/>
</dbReference>
<evidence type="ECO:0000313" key="5">
    <source>
        <dbReference type="Proteomes" id="UP001189429"/>
    </source>
</evidence>
<keyword evidence="5" id="KW-1185">Reference proteome</keyword>
<organism evidence="4 5">
    <name type="scientific">Prorocentrum cordatum</name>
    <dbReference type="NCBI Taxonomy" id="2364126"/>
    <lineage>
        <taxon>Eukaryota</taxon>
        <taxon>Sar</taxon>
        <taxon>Alveolata</taxon>
        <taxon>Dinophyceae</taxon>
        <taxon>Prorocentrales</taxon>
        <taxon>Prorocentraceae</taxon>
        <taxon>Prorocentrum</taxon>
    </lineage>
</organism>
<dbReference type="InterPro" id="IPR000008">
    <property type="entry name" value="C2_dom"/>
</dbReference>
<dbReference type="Pfam" id="PF00168">
    <property type="entry name" value="C2"/>
    <property type="match status" value="1"/>
</dbReference>
<keyword evidence="2" id="KW-0472">Membrane</keyword>
<dbReference type="Gene3D" id="2.60.40.150">
    <property type="entry name" value="C2 domain"/>
    <property type="match status" value="1"/>
</dbReference>
<evidence type="ECO:0000256" key="2">
    <source>
        <dbReference type="SAM" id="Phobius"/>
    </source>
</evidence>